<dbReference type="AlphaFoldDB" id="A0A150GZY6"/>
<keyword evidence="2" id="KW-1133">Transmembrane helix</keyword>
<name>A0A150GZY6_GONPE</name>
<keyword evidence="1" id="KW-0175">Coiled coil</keyword>
<comment type="caution">
    <text evidence="3">The sequence shown here is derived from an EMBL/GenBank/DDBJ whole genome shotgun (WGS) entry which is preliminary data.</text>
</comment>
<accession>A0A150GZY6</accession>
<evidence type="ECO:0000313" key="4">
    <source>
        <dbReference type="Proteomes" id="UP000075714"/>
    </source>
</evidence>
<evidence type="ECO:0000313" key="3">
    <source>
        <dbReference type="EMBL" id="KXZ55476.1"/>
    </source>
</evidence>
<feature type="transmembrane region" description="Helical" evidence="2">
    <location>
        <begin position="247"/>
        <end position="270"/>
    </location>
</feature>
<dbReference type="OrthoDB" id="538166at2759"/>
<protein>
    <submittedName>
        <fullName evidence="3">Uncharacterized protein</fullName>
    </submittedName>
</protein>
<reference evidence="4" key="1">
    <citation type="journal article" date="2016" name="Nat. Commun.">
        <title>The Gonium pectorale genome demonstrates co-option of cell cycle regulation during the evolution of multicellularity.</title>
        <authorList>
            <person name="Hanschen E.R."/>
            <person name="Marriage T.N."/>
            <person name="Ferris P.J."/>
            <person name="Hamaji T."/>
            <person name="Toyoda A."/>
            <person name="Fujiyama A."/>
            <person name="Neme R."/>
            <person name="Noguchi H."/>
            <person name="Minakuchi Y."/>
            <person name="Suzuki M."/>
            <person name="Kawai-Toyooka H."/>
            <person name="Smith D.R."/>
            <person name="Sparks H."/>
            <person name="Anderson J."/>
            <person name="Bakaric R."/>
            <person name="Luria V."/>
            <person name="Karger A."/>
            <person name="Kirschner M.W."/>
            <person name="Durand P.M."/>
            <person name="Michod R.E."/>
            <person name="Nozaki H."/>
            <person name="Olson B.J."/>
        </authorList>
    </citation>
    <scope>NUCLEOTIDE SEQUENCE [LARGE SCALE GENOMIC DNA]</scope>
    <source>
        <strain evidence="4">NIES-2863</strain>
    </source>
</reference>
<organism evidence="3 4">
    <name type="scientific">Gonium pectorale</name>
    <name type="common">Green alga</name>
    <dbReference type="NCBI Taxonomy" id="33097"/>
    <lineage>
        <taxon>Eukaryota</taxon>
        <taxon>Viridiplantae</taxon>
        <taxon>Chlorophyta</taxon>
        <taxon>core chlorophytes</taxon>
        <taxon>Chlorophyceae</taxon>
        <taxon>CS clade</taxon>
        <taxon>Chlamydomonadales</taxon>
        <taxon>Volvocaceae</taxon>
        <taxon>Gonium</taxon>
    </lineage>
</organism>
<dbReference type="EMBL" id="LSYV01000003">
    <property type="protein sequence ID" value="KXZ55476.1"/>
    <property type="molecule type" value="Genomic_DNA"/>
</dbReference>
<evidence type="ECO:0000256" key="1">
    <source>
        <dbReference type="SAM" id="Coils"/>
    </source>
</evidence>
<feature type="transmembrane region" description="Helical" evidence="2">
    <location>
        <begin position="282"/>
        <end position="300"/>
    </location>
</feature>
<evidence type="ECO:0000256" key="2">
    <source>
        <dbReference type="SAM" id="Phobius"/>
    </source>
</evidence>
<dbReference type="Proteomes" id="UP000075714">
    <property type="component" value="Unassembled WGS sequence"/>
</dbReference>
<keyword evidence="4" id="KW-1185">Reference proteome</keyword>
<sequence length="309" mass="32641">MRAAKERASNGASSLPKPVIAEAEDLKAKFMKIQAEVSAYRALSVENGKLEDEVARLRKENEDLNGSLVAKRAELQLALEAARAEVAGPLQQQLEELSMQLQNSQAQLERLGEAVEAAEADKAAAVKALQEEKEQLLLALAGATRRLADIIYPPGTLPAGLTVTTRLEGEAVSQAASNAAAAASTAVAEREEASSEATSAASAATAEELAAAADGAAATPEPEPAQQPLKVELVSAAASERRRPRGFFGWLLGTVAFWVYQVLGAMLLYYSAAILRGAPPTLNLEFGLGCLIVCTLLPWVNRLLVPRFA</sequence>
<keyword evidence="2" id="KW-0472">Membrane</keyword>
<keyword evidence="2" id="KW-0812">Transmembrane</keyword>
<proteinExistence type="predicted"/>
<feature type="coiled-coil region" evidence="1">
    <location>
        <begin position="40"/>
        <end position="146"/>
    </location>
</feature>
<gene>
    <name evidence="3" type="ORF">GPECTOR_2g1025</name>
</gene>